<dbReference type="EMBL" id="VKHP01000113">
    <property type="protein sequence ID" value="NEU99014.1"/>
    <property type="molecule type" value="Genomic_DNA"/>
</dbReference>
<proteinExistence type="predicted"/>
<dbReference type="InterPro" id="IPR006860">
    <property type="entry name" value="FecR"/>
</dbReference>
<dbReference type="PANTHER" id="PTHR30273:SF2">
    <property type="entry name" value="PROTEIN FECR"/>
    <property type="match status" value="1"/>
</dbReference>
<evidence type="ECO:0000259" key="1">
    <source>
        <dbReference type="Pfam" id="PF04773"/>
    </source>
</evidence>
<feature type="domain" description="FecR protein" evidence="1">
    <location>
        <begin position="125"/>
        <end position="215"/>
    </location>
</feature>
<dbReference type="Proteomes" id="UP000468531">
    <property type="component" value="Unassembled WGS sequence"/>
</dbReference>
<name>A0A6P1BLC7_9BRAD</name>
<protein>
    <submittedName>
        <fullName evidence="3">DUF4880 domain-containing protein</fullName>
    </submittedName>
</protein>
<comment type="caution">
    <text evidence="3">The sequence shown here is derived from an EMBL/GenBank/DDBJ whole genome shotgun (WGS) entry which is preliminary data.</text>
</comment>
<dbReference type="InterPro" id="IPR032623">
    <property type="entry name" value="FecR_N"/>
</dbReference>
<dbReference type="AlphaFoldDB" id="A0A6P1BLC7"/>
<evidence type="ECO:0000313" key="4">
    <source>
        <dbReference type="Proteomes" id="UP000468531"/>
    </source>
</evidence>
<dbReference type="InterPro" id="IPR012373">
    <property type="entry name" value="Ferrdict_sens_TM"/>
</dbReference>
<organism evidence="3 4">
    <name type="scientific">Bradyrhizobium uaiense</name>
    <dbReference type="NCBI Taxonomy" id="2594946"/>
    <lineage>
        <taxon>Bacteria</taxon>
        <taxon>Pseudomonadati</taxon>
        <taxon>Pseudomonadota</taxon>
        <taxon>Alphaproteobacteria</taxon>
        <taxon>Hyphomicrobiales</taxon>
        <taxon>Nitrobacteraceae</taxon>
        <taxon>Bradyrhizobium</taxon>
    </lineage>
</organism>
<dbReference type="Gene3D" id="2.60.120.1440">
    <property type="match status" value="1"/>
</dbReference>
<dbReference type="PIRSF" id="PIRSF018266">
    <property type="entry name" value="FecR"/>
    <property type="match status" value="1"/>
</dbReference>
<evidence type="ECO:0000313" key="3">
    <source>
        <dbReference type="EMBL" id="NEU99014.1"/>
    </source>
</evidence>
<keyword evidence="4" id="KW-1185">Reference proteome</keyword>
<gene>
    <name evidence="3" type="ORF">FNJ47_25090</name>
</gene>
<evidence type="ECO:0000259" key="2">
    <source>
        <dbReference type="Pfam" id="PF16220"/>
    </source>
</evidence>
<dbReference type="Pfam" id="PF16220">
    <property type="entry name" value="DUF4880"/>
    <property type="match status" value="1"/>
</dbReference>
<feature type="domain" description="FecR N-terminal" evidence="2">
    <location>
        <begin position="16"/>
        <end position="57"/>
    </location>
</feature>
<accession>A0A6P1BLC7</accession>
<dbReference type="Pfam" id="PF04773">
    <property type="entry name" value="FecR"/>
    <property type="match status" value="1"/>
</dbReference>
<sequence>MIDSDQHHDELSGLEREAHAWIRRLTSGEARAADAAALQRWCSQSPAHAAAFSEASRFWKAFGPAGQSLLDDERKTSHRSRAGGRTPIMTRRAVVGGALAAATAGIMVVHPPLELWPSLLELRADYRTGVGEQRELAVVDGVAVQMNTRTSISLGSGGASGTVELIAGEASFKVADRRMETFSVTAAGGTTTSTGAQFDVRVDGSSACVTCLANEAHVEHRAQQVVLKSRQRVTYGDSGFGEVVAIDPSVAAAWQQGLIICNMMPLADLIQELNRYRFGRIVLLNGEFGRNPVNGRFRIDRPDEALVQIERAFGIHARALPGGLVLLS</sequence>
<dbReference type="GO" id="GO:0016989">
    <property type="term" value="F:sigma factor antagonist activity"/>
    <property type="evidence" value="ECO:0007669"/>
    <property type="project" value="TreeGrafter"/>
</dbReference>
<dbReference type="PANTHER" id="PTHR30273">
    <property type="entry name" value="PERIPLASMIC SIGNAL SENSOR AND SIGMA FACTOR ACTIVATOR FECR-RELATED"/>
    <property type="match status" value="1"/>
</dbReference>
<reference evidence="3 4" key="1">
    <citation type="journal article" date="2020" name="Arch. Microbiol.">
        <title>Bradyrhizobium uaiense sp. nov., a new highly efficient cowpea symbiont.</title>
        <authorList>
            <person name="Cabral Michel D."/>
            <person name="Azarias Guimaraes A."/>
            <person name="Martins da Costa E."/>
            <person name="Soares de Carvalho T."/>
            <person name="Balsanelli E."/>
            <person name="Willems A."/>
            <person name="Maltempi de Souza E."/>
            <person name="de Souza Moreira F.M."/>
        </authorList>
    </citation>
    <scope>NUCLEOTIDE SEQUENCE [LARGE SCALE GENOMIC DNA]</scope>
    <source>
        <strain evidence="3 4">UFLA 03-164</strain>
    </source>
</reference>
<dbReference type="RefSeq" id="WP_163157857.1">
    <property type="nucleotide sequence ID" value="NZ_VKHP01000113.1"/>
</dbReference>